<gene>
    <name evidence="9" type="ORF">L1049_014483</name>
</gene>
<evidence type="ECO:0000256" key="4">
    <source>
        <dbReference type="ARBA" id="ARBA00022821"/>
    </source>
</evidence>
<evidence type="ECO:0000313" key="9">
    <source>
        <dbReference type="EMBL" id="KAK9286103.1"/>
    </source>
</evidence>
<dbReference type="SUPFAM" id="SSF52058">
    <property type="entry name" value="L domain-like"/>
    <property type="match status" value="1"/>
</dbReference>
<dbReference type="GO" id="GO:0006952">
    <property type="term" value="P:defense response"/>
    <property type="evidence" value="ECO:0007669"/>
    <property type="project" value="UniProtKB-KW"/>
</dbReference>
<keyword evidence="6" id="KW-0175">Coiled coil</keyword>
<dbReference type="InterPro" id="IPR042197">
    <property type="entry name" value="Apaf_helical"/>
</dbReference>
<dbReference type="InterPro" id="IPR027417">
    <property type="entry name" value="P-loop_NTPase"/>
</dbReference>
<evidence type="ECO:0000256" key="1">
    <source>
        <dbReference type="ARBA" id="ARBA00008894"/>
    </source>
</evidence>
<keyword evidence="10" id="KW-1185">Reference proteome</keyword>
<dbReference type="Gene3D" id="1.10.10.10">
    <property type="entry name" value="Winged helix-like DNA-binding domain superfamily/Winged helix DNA-binding domain"/>
    <property type="match status" value="1"/>
</dbReference>
<reference evidence="9 10" key="1">
    <citation type="journal article" date="2024" name="Plant J.">
        <title>Genome sequences and population genomics reveal climatic adaptation and genomic divergence between two closely related sweetgum species.</title>
        <authorList>
            <person name="Xu W.Q."/>
            <person name="Ren C.Q."/>
            <person name="Zhang X.Y."/>
            <person name="Comes H.P."/>
            <person name="Liu X.H."/>
            <person name="Li Y.G."/>
            <person name="Kettle C.J."/>
            <person name="Jalonen R."/>
            <person name="Gaisberger H."/>
            <person name="Ma Y.Z."/>
            <person name="Qiu Y.X."/>
        </authorList>
    </citation>
    <scope>NUCLEOTIDE SEQUENCE [LARGE SCALE GENOMIC DNA]</scope>
    <source>
        <strain evidence="9">Hangzhou</strain>
    </source>
</reference>
<dbReference type="InterPro" id="IPR050905">
    <property type="entry name" value="Plant_NBS-LRR"/>
</dbReference>
<proteinExistence type="inferred from homology"/>
<dbReference type="FunFam" id="3.40.50.300:FF:001091">
    <property type="entry name" value="Probable disease resistance protein At1g61300"/>
    <property type="match status" value="1"/>
</dbReference>
<evidence type="ECO:0000256" key="2">
    <source>
        <dbReference type="ARBA" id="ARBA00022614"/>
    </source>
</evidence>
<dbReference type="InterPro" id="IPR036388">
    <property type="entry name" value="WH-like_DNA-bd_sf"/>
</dbReference>
<feature type="coiled-coil region" evidence="6">
    <location>
        <begin position="29"/>
        <end position="63"/>
    </location>
</feature>
<feature type="domain" description="Disease resistance protein winged helix" evidence="8">
    <location>
        <begin position="405"/>
        <end position="475"/>
    </location>
</feature>
<dbReference type="Gene3D" id="3.80.10.10">
    <property type="entry name" value="Ribonuclease Inhibitor"/>
    <property type="match status" value="1"/>
</dbReference>
<dbReference type="PRINTS" id="PR00364">
    <property type="entry name" value="DISEASERSIST"/>
</dbReference>
<dbReference type="Pfam" id="PF00931">
    <property type="entry name" value="NB-ARC"/>
    <property type="match status" value="1"/>
</dbReference>
<evidence type="ECO:0000256" key="5">
    <source>
        <dbReference type="ARBA" id="ARBA00022840"/>
    </source>
</evidence>
<sequence>MEFVQAVLTSIEILKNIWSCNMGECLNYKRILDENIETLKRKMEELRSREEDIDAELTKAQHLGGKKRKKEVETWLKNVQHKKREVHQHIEQKVGQRRYFSRSWFLRIVEKNTREVAELIEKGRFSEGLLTDVHEDQEAVLLATPLVGQSVKERYLSKIRECLKNDDIASIGVYGMGGIGKTTIVTHIHDELFQSPRTFDHVYWVTVSQESYIQKLQDNIAKVLGLTFSYPKDDIKRRAELMKDLGKKKRFILFLDDMWKAFSPEQVGILVGVNAGKLVVTTRSLDVCRGMDCQHNIKVEPLLVEEAWDLFMEKLGPETRLTPKVEEIAKSISKECAGLPLAIITTARSMRGVHNIHEWRNALKELREPSKGLIDMESEVFKPLKFSYDRLNDETLQQCLLYCALFPEDHQIQREYLIMCWLAEGLINEMKTRQAEFDRGHSLLNKLENACLLERTTVGNGEICVKMHDVIRDMALNLTMVNPQFMVKAAVQLTELPNERDWSENLERVSLMKNDIRGQLSCISPKCPRLSTLMMQFNNRIQEIPNSLFEHMQNLRVLDLSQIHYIRCLPESTPTWRISERYYSATVPS</sequence>
<evidence type="ECO:0000259" key="8">
    <source>
        <dbReference type="Pfam" id="PF23559"/>
    </source>
</evidence>
<dbReference type="SUPFAM" id="SSF52540">
    <property type="entry name" value="P-loop containing nucleoside triphosphate hydrolases"/>
    <property type="match status" value="1"/>
</dbReference>
<name>A0AAP0X5G1_LIQFO</name>
<dbReference type="InterPro" id="IPR002182">
    <property type="entry name" value="NB-ARC"/>
</dbReference>
<dbReference type="InterPro" id="IPR032675">
    <property type="entry name" value="LRR_dom_sf"/>
</dbReference>
<keyword evidence="5" id="KW-0067">ATP-binding</keyword>
<dbReference type="InterPro" id="IPR058922">
    <property type="entry name" value="WHD_DRP"/>
</dbReference>
<organism evidence="9 10">
    <name type="scientific">Liquidambar formosana</name>
    <name type="common">Formosan gum</name>
    <dbReference type="NCBI Taxonomy" id="63359"/>
    <lineage>
        <taxon>Eukaryota</taxon>
        <taxon>Viridiplantae</taxon>
        <taxon>Streptophyta</taxon>
        <taxon>Embryophyta</taxon>
        <taxon>Tracheophyta</taxon>
        <taxon>Spermatophyta</taxon>
        <taxon>Magnoliopsida</taxon>
        <taxon>eudicotyledons</taxon>
        <taxon>Gunneridae</taxon>
        <taxon>Pentapetalae</taxon>
        <taxon>Saxifragales</taxon>
        <taxon>Altingiaceae</taxon>
        <taxon>Liquidambar</taxon>
    </lineage>
</organism>
<dbReference type="Proteomes" id="UP001415857">
    <property type="component" value="Unassembled WGS sequence"/>
</dbReference>
<protein>
    <recommendedName>
        <fullName evidence="11">NB-ARC domain-containing protein</fullName>
    </recommendedName>
</protein>
<dbReference type="PANTHER" id="PTHR33463:SF187">
    <property type="entry name" value="AND NB-ARC DOMAIN DISEASE RESISTANCE PROTEIN, PUTATIVE-RELATED"/>
    <property type="match status" value="1"/>
</dbReference>
<dbReference type="Gene3D" id="3.40.50.300">
    <property type="entry name" value="P-loop containing nucleotide triphosphate hydrolases"/>
    <property type="match status" value="1"/>
</dbReference>
<keyword evidence="3" id="KW-0677">Repeat</keyword>
<keyword evidence="2" id="KW-0433">Leucine-rich repeat</keyword>
<evidence type="ECO:0008006" key="11">
    <source>
        <dbReference type="Google" id="ProtNLM"/>
    </source>
</evidence>
<accession>A0AAP0X5G1</accession>
<comment type="caution">
    <text evidence="9">The sequence shown here is derived from an EMBL/GenBank/DDBJ whole genome shotgun (WGS) entry which is preliminary data.</text>
</comment>
<evidence type="ECO:0000256" key="6">
    <source>
        <dbReference type="SAM" id="Coils"/>
    </source>
</evidence>
<dbReference type="GO" id="GO:0005524">
    <property type="term" value="F:ATP binding"/>
    <property type="evidence" value="ECO:0007669"/>
    <property type="project" value="UniProtKB-KW"/>
</dbReference>
<evidence type="ECO:0000256" key="3">
    <source>
        <dbReference type="ARBA" id="ARBA00022737"/>
    </source>
</evidence>
<dbReference type="AlphaFoldDB" id="A0AAP0X5G1"/>
<evidence type="ECO:0000313" key="10">
    <source>
        <dbReference type="Proteomes" id="UP001415857"/>
    </source>
</evidence>
<dbReference type="GO" id="GO:0043531">
    <property type="term" value="F:ADP binding"/>
    <property type="evidence" value="ECO:0007669"/>
    <property type="project" value="InterPro"/>
</dbReference>
<keyword evidence="5" id="KW-0547">Nucleotide-binding</keyword>
<dbReference type="PANTHER" id="PTHR33463">
    <property type="entry name" value="NB-ARC DOMAIN-CONTAINING PROTEIN-RELATED"/>
    <property type="match status" value="1"/>
</dbReference>
<keyword evidence="4" id="KW-0611">Plant defense</keyword>
<dbReference type="Pfam" id="PF23559">
    <property type="entry name" value="WHD_DRP"/>
    <property type="match status" value="1"/>
</dbReference>
<feature type="domain" description="NB-ARC" evidence="7">
    <location>
        <begin position="154"/>
        <end position="317"/>
    </location>
</feature>
<dbReference type="EMBL" id="JBBPBK010000004">
    <property type="protein sequence ID" value="KAK9286103.1"/>
    <property type="molecule type" value="Genomic_DNA"/>
</dbReference>
<comment type="similarity">
    <text evidence="1">Belongs to the disease resistance NB-LRR family.</text>
</comment>
<evidence type="ECO:0000259" key="7">
    <source>
        <dbReference type="Pfam" id="PF00931"/>
    </source>
</evidence>
<dbReference type="Gene3D" id="1.10.8.430">
    <property type="entry name" value="Helical domain of apoptotic protease-activating factors"/>
    <property type="match status" value="1"/>
</dbReference>
<dbReference type="FunFam" id="1.10.10.10:FF:000322">
    <property type="entry name" value="Probable disease resistance protein At1g63360"/>
    <property type="match status" value="1"/>
</dbReference>